<gene>
    <name evidence="3" type="ORF">CKM354_000442400</name>
</gene>
<feature type="compositionally biased region" description="Basic residues" evidence="1">
    <location>
        <begin position="1"/>
        <end position="17"/>
    </location>
</feature>
<evidence type="ECO:0000313" key="3">
    <source>
        <dbReference type="EMBL" id="GIZ41108.1"/>
    </source>
</evidence>
<feature type="region of interest" description="Disordered" evidence="1">
    <location>
        <begin position="1"/>
        <end position="24"/>
    </location>
</feature>
<dbReference type="EMBL" id="BOLY01000003">
    <property type="protein sequence ID" value="GIZ41108.1"/>
    <property type="molecule type" value="Genomic_DNA"/>
</dbReference>
<comment type="caution">
    <text evidence="3">The sequence shown here is derived from an EMBL/GenBank/DDBJ whole genome shotgun (WGS) entry which is preliminary data.</text>
</comment>
<dbReference type="AlphaFoldDB" id="A0A9P3CE42"/>
<reference evidence="3 4" key="1">
    <citation type="submission" date="2021-01" db="EMBL/GenBank/DDBJ databases">
        <title>Cercospora kikuchii MAFF 305040 whole genome shotgun sequence.</title>
        <authorList>
            <person name="Kashiwa T."/>
            <person name="Suzuki T."/>
        </authorList>
    </citation>
    <scope>NUCLEOTIDE SEQUENCE [LARGE SCALE GENOMIC DNA]</scope>
    <source>
        <strain evidence="3 4">MAFF 305040</strain>
    </source>
</reference>
<keyword evidence="2" id="KW-1133">Transmembrane helix</keyword>
<dbReference type="RefSeq" id="XP_044655595.1">
    <property type="nucleotide sequence ID" value="XM_044799660.1"/>
</dbReference>
<organism evidence="3 4">
    <name type="scientific">Cercospora kikuchii</name>
    <dbReference type="NCBI Taxonomy" id="84275"/>
    <lineage>
        <taxon>Eukaryota</taxon>
        <taxon>Fungi</taxon>
        <taxon>Dikarya</taxon>
        <taxon>Ascomycota</taxon>
        <taxon>Pezizomycotina</taxon>
        <taxon>Dothideomycetes</taxon>
        <taxon>Dothideomycetidae</taxon>
        <taxon>Mycosphaerellales</taxon>
        <taxon>Mycosphaerellaceae</taxon>
        <taxon>Cercospora</taxon>
    </lineage>
</organism>
<protein>
    <submittedName>
        <fullName evidence="3">Uncharacterized protein</fullName>
    </submittedName>
</protein>
<keyword evidence="2" id="KW-0812">Transmembrane</keyword>
<accession>A0A9P3CE42</accession>
<dbReference type="Proteomes" id="UP000825890">
    <property type="component" value="Unassembled WGS sequence"/>
</dbReference>
<evidence type="ECO:0000313" key="4">
    <source>
        <dbReference type="Proteomes" id="UP000825890"/>
    </source>
</evidence>
<evidence type="ECO:0000256" key="2">
    <source>
        <dbReference type="SAM" id="Phobius"/>
    </source>
</evidence>
<keyword evidence="2" id="KW-0472">Membrane</keyword>
<keyword evidence="4" id="KW-1185">Reference proteome</keyword>
<evidence type="ECO:0000256" key="1">
    <source>
        <dbReference type="SAM" id="MobiDB-lite"/>
    </source>
</evidence>
<name>A0A9P3CE42_9PEZI</name>
<dbReference type="GeneID" id="68289999"/>
<dbReference type="OrthoDB" id="3650904at2759"/>
<feature type="transmembrane region" description="Helical" evidence="2">
    <location>
        <begin position="99"/>
        <end position="118"/>
    </location>
</feature>
<sequence length="209" mass="23916">MARKKNRHKSRQKRRRNASNGTDSLELRSHLESLPQELYDYIYDLTFTADAKVRVYARNHQIWLLELDWLSEAYSEQVVTINEKPPHLLHVDRSSRTKFAASYFGGASIFVVVGPVRYRTRFSQSHLGLIRVPHYMCSSGRPMVQNNDPGFRSILSEIVAGEAFADRLVFTTLDETVELVKQYAGAVGQGESRWAMELFTSLTFIVDGN</sequence>
<proteinExistence type="predicted"/>